<dbReference type="Pfam" id="PF13715">
    <property type="entry name" value="CarbopepD_reg_2"/>
    <property type="match status" value="1"/>
</dbReference>
<dbReference type="InterPro" id="IPR023997">
    <property type="entry name" value="TonB-dep_OMP_SusC/RagA_CS"/>
</dbReference>
<dbReference type="SUPFAM" id="SSF56935">
    <property type="entry name" value="Porins"/>
    <property type="match status" value="1"/>
</dbReference>
<dbReference type="InterPro" id="IPR039426">
    <property type="entry name" value="TonB-dep_rcpt-like"/>
</dbReference>
<dbReference type="PROSITE" id="PS52016">
    <property type="entry name" value="TONB_DEPENDENT_REC_3"/>
    <property type="match status" value="1"/>
</dbReference>
<evidence type="ECO:0000259" key="10">
    <source>
        <dbReference type="Pfam" id="PF00593"/>
    </source>
</evidence>
<feature type="domain" description="TonB-dependent receptor-like beta-barrel" evidence="10">
    <location>
        <begin position="453"/>
        <end position="1036"/>
    </location>
</feature>
<evidence type="ECO:0000256" key="4">
    <source>
        <dbReference type="ARBA" id="ARBA00022692"/>
    </source>
</evidence>
<dbReference type="InterPro" id="IPR023996">
    <property type="entry name" value="TonB-dep_OMP_SusC/RagA"/>
</dbReference>
<evidence type="ECO:0000256" key="2">
    <source>
        <dbReference type="ARBA" id="ARBA00022448"/>
    </source>
</evidence>
<dbReference type="EMBL" id="JAHESF010000002">
    <property type="protein sequence ID" value="MBT1695601.1"/>
    <property type="molecule type" value="Genomic_DNA"/>
</dbReference>
<dbReference type="NCBIfam" id="TIGR04056">
    <property type="entry name" value="OMP_RagA_SusC"/>
    <property type="match status" value="1"/>
</dbReference>
<gene>
    <name evidence="12" type="ORF">KK083_01855</name>
</gene>
<keyword evidence="3 8" id="KW-1134">Transmembrane beta strand</keyword>
<organism evidence="12 13">
    <name type="scientific">Chryseosolibacter histidini</name>
    <dbReference type="NCBI Taxonomy" id="2782349"/>
    <lineage>
        <taxon>Bacteria</taxon>
        <taxon>Pseudomonadati</taxon>
        <taxon>Bacteroidota</taxon>
        <taxon>Cytophagia</taxon>
        <taxon>Cytophagales</taxon>
        <taxon>Chryseotaleaceae</taxon>
        <taxon>Chryseosolibacter</taxon>
    </lineage>
</organism>
<evidence type="ECO:0000256" key="6">
    <source>
        <dbReference type="ARBA" id="ARBA00023136"/>
    </source>
</evidence>
<dbReference type="Pfam" id="PF07715">
    <property type="entry name" value="Plug"/>
    <property type="match status" value="1"/>
</dbReference>
<evidence type="ECO:0000256" key="5">
    <source>
        <dbReference type="ARBA" id="ARBA00023077"/>
    </source>
</evidence>
<keyword evidence="2 8" id="KW-0813">Transport</keyword>
<dbReference type="SUPFAM" id="SSF49464">
    <property type="entry name" value="Carboxypeptidase regulatory domain-like"/>
    <property type="match status" value="1"/>
</dbReference>
<dbReference type="InterPro" id="IPR037066">
    <property type="entry name" value="Plug_dom_sf"/>
</dbReference>
<dbReference type="Gene3D" id="2.170.130.10">
    <property type="entry name" value="TonB-dependent receptor, plug domain"/>
    <property type="match status" value="1"/>
</dbReference>
<dbReference type="InterPro" id="IPR008969">
    <property type="entry name" value="CarboxyPept-like_regulatory"/>
</dbReference>
<evidence type="ECO:0000313" key="13">
    <source>
        <dbReference type="Proteomes" id="UP001319200"/>
    </source>
</evidence>
<dbReference type="Proteomes" id="UP001319200">
    <property type="component" value="Unassembled WGS sequence"/>
</dbReference>
<name>A0AAP2GH37_9BACT</name>
<keyword evidence="4 8" id="KW-0812">Transmembrane</keyword>
<keyword evidence="5 9" id="KW-0798">TonB box</keyword>
<dbReference type="GO" id="GO:0009279">
    <property type="term" value="C:cell outer membrane"/>
    <property type="evidence" value="ECO:0007669"/>
    <property type="project" value="UniProtKB-SubCell"/>
</dbReference>
<evidence type="ECO:0000256" key="9">
    <source>
        <dbReference type="RuleBase" id="RU003357"/>
    </source>
</evidence>
<evidence type="ECO:0000259" key="11">
    <source>
        <dbReference type="Pfam" id="PF07715"/>
    </source>
</evidence>
<accession>A0AAP2GH37</accession>
<dbReference type="Gene3D" id="2.60.40.1120">
    <property type="entry name" value="Carboxypeptidase-like, regulatory domain"/>
    <property type="match status" value="1"/>
</dbReference>
<keyword evidence="7 8" id="KW-0998">Cell outer membrane</keyword>
<feature type="domain" description="TonB-dependent receptor plug" evidence="11">
    <location>
        <begin position="113"/>
        <end position="218"/>
    </location>
</feature>
<dbReference type="InterPro" id="IPR012910">
    <property type="entry name" value="Plug_dom"/>
</dbReference>
<evidence type="ECO:0000256" key="1">
    <source>
        <dbReference type="ARBA" id="ARBA00004571"/>
    </source>
</evidence>
<dbReference type="InterPro" id="IPR000531">
    <property type="entry name" value="Beta-barrel_TonB"/>
</dbReference>
<evidence type="ECO:0000313" key="12">
    <source>
        <dbReference type="EMBL" id="MBT1695601.1"/>
    </source>
</evidence>
<reference evidence="12 13" key="1">
    <citation type="submission" date="2021-05" db="EMBL/GenBank/DDBJ databases">
        <title>A Polyphasic approach of four new species of the genus Ohtaekwangia: Ohtaekwangia histidinii sp. nov., Ohtaekwangia cretensis sp. nov., Ohtaekwangia indiensis sp. nov., Ohtaekwangia reichenbachii sp. nov. from diverse environment.</title>
        <authorList>
            <person name="Octaviana S."/>
        </authorList>
    </citation>
    <scope>NUCLEOTIDE SEQUENCE [LARGE SCALE GENOMIC DNA]</scope>
    <source>
        <strain evidence="12 13">PWU4</strain>
    </source>
</reference>
<comment type="caution">
    <text evidence="12">The sequence shown here is derived from an EMBL/GenBank/DDBJ whole genome shotgun (WGS) entry which is preliminary data.</text>
</comment>
<dbReference type="NCBIfam" id="TIGR04057">
    <property type="entry name" value="SusC_RagA_signa"/>
    <property type="match status" value="1"/>
</dbReference>
<evidence type="ECO:0000256" key="8">
    <source>
        <dbReference type="PROSITE-ProRule" id="PRU01360"/>
    </source>
</evidence>
<keyword evidence="12" id="KW-0675">Receptor</keyword>
<comment type="subcellular location">
    <subcellularLocation>
        <location evidence="1 8">Cell outer membrane</location>
        <topology evidence="1 8">Multi-pass membrane protein</topology>
    </subcellularLocation>
</comment>
<dbReference type="AlphaFoldDB" id="A0AAP2GH37"/>
<keyword evidence="6 8" id="KW-0472">Membrane</keyword>
<protein>
    <submittedName>
        <fullName evidence="12">TonB-dependent receptor</fullName>
    </submittedName>
</protein>
<evidence type="ECO:0000256" key="7">
    <source>
        <dbReference type="ARBA" id="ARBA00023237"/>
    </source>
</evidence>
<proteinExistence type="inferred from homology"/>
<evidence type="ECO:0000256" key="3">
    <source>
        <dbReference type="ARBA" id="ARBA00022452"/>
    </source>
</evidence>
<dbReference type="InterPro" id="IPR036942">
    <property type="entry name" value="Beta-barrel_TonB_sf"/>
</dbReference>
<keyword evidence="13" id="KW-1185">Reference proteome</keyword>
<dbReference type="Gene3D" id="2.40.170.20">
    <property type="entry name" value="TonB-dependent receptor, beta-barrel domain"/>
    <property type="match status" value="1"/>
</dbReference>
<comment type="similarity">
    <text evidence="8 9">Belongs to the TonB-dependent receptor family.</text>
</comment>
<dbReference type="Pfam" id="PF00593">
    <property type="entry name" value="TonB_dep_Rec_b-barrel"/>
    <property type="match status" value="1"/>
</dbReference>
<sequence>MSGTIPGHEFTAPSSMNYFQEFTIKGRVTEEDGQGIPGVNVLLKGTSTGTTSDANGDYTLNVSDRTGTLVFSFIGYTTQEVNIDNRTQISVTLLADVISLSEVVVTGYGSQSKRDITGSVATIDNKQLLSTPSTNLGQAMQGKVAGVTVGNENSPGGGVMVRIRGFGTINDNSPLYVIDGVPTKGNLNTLNLNDIESMQILKDASSASIYGSRAGNGVVIVTTKKGKSGKPVFTYDMYVGTQRPGKLLNMLNTNEYAQLVWESRRNAGVVGTNGNPTHAQFGNGVDPVIPDYIFPAGAMEGDPRVAQDANGNYINYSANIDGADFNKTKWLITKANKQGTNWLDEIFNPAPIQNHQIGVSGGNDGGRYALSLNYFDQKGLMIYTNFKRYSLRANTEFNVNKRIRVGENFQIAYSERVAQPNGNNHESNPTSFAYRIQPIVSVHDVSGVNFGGTRGTDLDNSRNPVGDLWRNKDNIQKEVRLFGNAYAEVDILENLTAKTSFGVDYNLYNFRNYTIRDIESAEARGSNTLQTTNNYEWTWTWYNTLTYSLSLGDAHRLNFLIGTEAIKDYFETFDAQRTNFINDALDNRYLNGGAGGLTNTGTSSNWALASEFAKVNYALKDKYLLEGTIRRDRSSRFAPEFRSAVFPAVSAGWVLSEERFADNWSSWLDRAKLRVGWGQTGNQEIGNYNPFTMFALNPITSYYDLNGSRSSAIPGYELVQFGYVKAKWETTTSTNIGADVNLFGGKVDAAIDWYTRETSDMLFPVQAPLTAGVATVPFQNIGSMRNRGLDLSLNYNGQAMGSDLTYTIGGNFSTYRNTVTRTTGDANTQYFGINDERIQNFVVTQQNYPISSFFGYTIDGIFQSDDEAAAAPVNNLGTNQNRAGRFKFRDVSGPDGVPDGVINTKDLSIIGNPHPDFTYGINININYKNFGLVLFGQGVHGNDIFNYVKYWTDFPTFAGNRSTRMLYESWRPGKTDAVLPQLTSSDQVSILPSTYYLESGSYFRMKNVQLTYNLPKTLLSKVGLGTARIYVQAQNLFTITNYSGMDPEINLRTYTSGNDRQIGVDGGAYPTAKQYLVGLNLSF</sequence>